<proteinExistence type="predicted"/>
<evidence type="ECO:0000313" key="2">
    <source>
        <dbReference type="EMBL" id="GMH01996.1"/>
    </source>
</evidence>
<gene>
    <name evidence="2" type="ORF">Nepgr_003835</name>
</gene>
<accession>A0AAD3XEI7</accession>
<name>A0AAD3XEI7_NEPGR</name>
<sequence length="88" mass="9633">MEATNLSTPKLLQYILTQRQYQQKQFSAASSSSSNRRKPPEICFPSSIPSSSINKAIKDADASWGKPKFSKVQQSQFHVALSGLTTAG</sequence>
<evidence type="ECO:0000256" key="1">
    <source>
        <dbReference type="SAM" id="MobiDB-lite"/>
    </source>
</evidence>
<reference evidence="2" key="1">
    <citation type="submission" date="2023-05" db="EMBL/GenBank/DDBJ databases">
        <title>Nepenthes gracilis genome sequencing.</title>
        <authorList>
            <person name="Fukushima K."/>
        </authorList>
    </citation>
    <scope>NUCLEOTIDE SEQUENCE</scope>
    <source>
        <strain evidence="2">SING2019-196</strain>
    </source>
</reference>
<comment type="caution">
    <text evidence="2">The sequence shown here is derived from an EMBL/GenBank/DDBJ whole genome shotgun (WGS) entry which is preliminary data.</text>
</comment>
<dbReference type="AlphaFoldDB" id="A0AAD3XEI7"/>
<dbReference type="EMBL" id="BSYO01000003">
    <property type="protein sequence ID" value="GMH01996.1"/>
    <property type="molecule type" value="Genomic_DNA"/>
</dbReference>
<protein>
    <submittedName>
        <fullName evidence="2">Uncharacterized protein</fullName>
    </submittedName>
</protein>
<evidence type="ECO:0000313" key="3">
    <source>
        <dbReference type="Proteomes" id="UP001279734"/>
    </source>
</evidence>
<organism evidence="2 3">
    <name type="scientific">Nepenthes gracilis</name>
    <name type="common">Slender pitcher plant</name>
    <dbReference type="NCBI Taxonomy" id="150966"/>
    <lineage>
        <taxon>Eukaryota</taxon>
        <taxon>Viridiplantae</taxon>
        <taxon>Streptophyta</taxon>
        <taxon>Embryophyta</taxon>
        <taxon>Tracheophyta</taxon>
        <taxon>Spermatophyta</taxon>
        <taxon>Magnoliopsida</taxon>
        <taxon>eudicotyledons</taxon>
        <taxon>Gunneridae</taxon>
        <taxon>Pentapetalae</taxon>
        <taxon>Caryophyllales</taxon>
        <taxon>Nepenthaceae</taxon>
        <taxon>Nepenthes</taxon>
    </lineage>
</organism>
<dbReference type="Proteomes" id="UP001279734">
    <property type="component" value="Unassembled WGS sequence"/>
</dbReference>
<feature type="region of interest" description="Disordered" evidence="1">
    <location>
        <begin position="26"/>
        <end position="45"/>
    </location>
</feature>
<keyword evidence="3" id="KW-1185">Reference proteome</keyword>